<feature type="repeat" description="WD" evidence="4">
    <location>
        <begin position="204"/>
        <end position="235"/>
    </location>
</feature>
<feature type="repeat" description="WD" evidence="4">
    <location>
        <begin position="114"/>
        <end position="147"/>
    </location>
</feature>
<dbReference type="SMART" id="SM00320">
    <property type="entry name" value="WD40"/>
    <property type="match status" value="7"/>
</dbReference>
<organism evidence="5 6">
    <name type="scientific">Thamnocephalis sphaerospora</name>
    <dbReference type="NCBI Taxonomy" id="78915"/>
    <lineage>
        <taxon>Eukaryota</taxon>
        <taxon>Fungi</taxon>
        <taxon>Fungi incertae sedis</taxon>
        <taxon>Zoopagomycota</taxon>
        <taxon>Zoopagomycotina</taxon>
        <taxon>Zoopagomycetes</taxon>
        <taxon>Zoopagales</taxon>
        <taxon>Sigmoideomycetaceae</taxon>
        <taxon>Thamnocephalis</taxon>
    </lineage>
</organism>
<dbReference type="AlphaFoldDB" id="A0A4P9XRM8"/>
<feature type="repeat" description="WD" evidence="4">
    <location>
        <begin position="68"/>
        <end position="100"/>
    </location>
</feature>
<dbReference type="InterPro" id="IPR019775">
    <property type="entry name" value="WD40_repeat_CS"/>
</dbReference>
<dbReference type="HAMAP" id="MF_03037">
    <property type="entry name" value="ciao1"/>
    <property type="match status" value="1"/>
</dbReference>
<evidence type="ECO:0000313" key="6">
    <source>
        <dbReference type="Proteomes" id="UP000271241"/>
    </source>
</evidence>
<dbReference type="CDD" id="cd00200">
    <property type="entry name" value="WD40"/>
    <property type="match status" value="1"/>
</dbReference>
<dbReference type="PRINTS" id="PR00320">
    <property type="entry name" value="GPROTEINBRPT"/>
</dbReference>
<dbReference type="PROSITE" id="PS50294">
    <property type="entry name" value="WD_REPEATS_REGION"/>
    <property type="match status" value="5"/>
</dbReference>
<evidence type="ECO:0000256" key="3">
    <source>
        <dbReference type="HAMAP-Rule" id="MF_03037"/>
    </source>
</evidence>
<keyword evidence="1 4" id="KW-0853">WD repeat</keyword>
<dbReference type="GO" id="GO:0097361">
    <property type="term" value="C:cytosolic [4Fe-4S] assembly targeting complex"/>
    <property type="evidence" value="ECO:0007669"/>
    <property type="project" value="InterPro"/>
</dbReference>
<name>A0A4P9XRM8_9FUNG</name>
<feature type="repeat" description="WD" evidence="4">
    <location>
        <begin position="265"/>
        <end position="306"/>
    </location>
</feature>
<dbReference type="Proteomes" id="UP000271241">
    <property type="component" value="Unassembled WGS sequence"/>
</dbReference>
<reference evidence="6" key="1">
    <citation type="journal article" date="2018" name="Nat. Microbiol.">
        <title>Leveraging single-cell genomics to expand the fungal tree of life.</title>
        <authorList>
            <person name="Ahrendt S.R."/>
            <person name="Quandt C.A."/>
            <person name="Ciobanu D."/>
            <person name="Clum A."/>
            <person name="Salamov A."/>
            <person name="Andreopoulos B."/>
            <person name="Cheng J.F."/>
            <person name="Woyke T."/>
            <person name="Pelin A."/>
            <person name="Henrissat B."/>
            <person name="Reynolds N.K."/>
            <person name="Benny G.L."/>
            <person name="Smith M.E."/>
            <person name="James T.Y."/>
            <person name="Grigoriev I.V."/>
        </authorList>
    </citation>
    <scope>NUCLEOTIDE SEQUENCE [LARGE SCALE GENOMIC DNA]</scope>
    <source>
        <strain evidence="6">RSA 1356</strain>
    </source>
</reference>
<gene>
    <name evidence="3" type="primary">CIA1</name>
    <name evidence="5" type="ORF">THASP1DRAFT_29460</name>
</gene>
<dbReference type="OrthoDB" id="284782at2759"/>
<keyword evidence="6" id="KW-1185">Reference proteome</keyword>
<evidence type="ECO:0000256" key="2">
    <source>
        <dbReference type="ARBA" id="ARBA00022737"/>
    </source>
</evidence>
<dbReference type="InterPro" id="IPR028608">
    <property type="entry name" value="CIAO1/Cia1"/>
</dbReference>
<comment type="function">
    <text evidence="3">Essential component of the cytosolic iron-sulfur (Fe/S) protein assembly machinery. Required for the maturation of extramitochondrial Fe/S proteins.</text>
</comment>
<protein>
    <recommendedName>
        <fullName evidence="3">Probable cytosolic iron-sulfur protein assembly protein 1</fullName>
    </recommendedName>
</protein>
<comment type="similarity">
    <text evidence="3">Belongs to the WD repeat CIA1 family.</text>
</comment>
<feature type="repeat" description="WD" evidence="4">
    <location>
        <begin position="160"/>
        <end position="191"/>
    </location>
</feature>
<sequence length="362" mass="40337">MPTLELLAELKGHADRVWLVSWNPKRLELASCSGDKTVRVWAPRNSQPAATGEETAPLQDWQCVHILDGAHERTVRSVAYSPSARAIATASFDASTGIWEQEEENGDYECTATLEGHENEVKSVAWSSDGALLATCSRDKSVWIWEVGQDGEDFECLSVLQEHTQDVKMVAWHPKEELLISASYDDTIRVWREDDDDWFCASILTGHQSTVWAVDFDRDGTHIVSGSDDKTLKIWRREAPSASEQSSVFVPQRREPMWKCVDTASGQHERCIYSVSWSKVHGYIASASADNSVRIFKMLASTRQVTDDPSEETVSLDLSCTQSDAHGTADVNAAIWCPLAEHGHLLATAGDDGIVRIWRFVE</sequence>
<dbReference type="InterPro" id="IPR020472">
    <property type="entry name" value="WD40_PAC1"/>
</dbReference>
<dbReference type="GO" id="GO:0016226">
    <property type="term" value="P:iron-sulfur cluster assembly"/>
    <property type="evidence" value="ECO:0007669"/>
    <property type="project" value="UniProtKB-UniRule"/>
</dbReference>
<dbReference type="Gene3D" id="2.130.10.10">
    <property type="entry name" value="YVTN repeat-like/Quinoprotein amine dehydrogenase"/>
    <property type="match status" value="2"/>
</dbReference>
<dbReference type="EMBL" id="KZ992573">
    <property type="protein sequence ID" value="RKP08746.1"/>
    <property type="molecule type" value="Genomic_DNA"/>
</dbReference>
<feature type="repeat" description="WD" evidence="4">
    <location>
        <begin position="343"/>
        <end position="362"/>
    </location>
</feature>
<accession>A0A4P9XRM8</accession>
<dbReference type="PANTHER" id="PTHR19920:SF0">
    <property type="entry name" value="CYTOSOLIC IRON-SULFUR PROTEIN ASSEMBLY PROTEIN CIAO1-RELATED"/>
    <property type="match status" value="1"/>
</dbReference>
<evidence type="ECO:0000256" key="4">
    <source>
        <dbReference type="PROSITE-ProRule" id="PRU00221"/>
    </source>
</evidence>
<dbReference type="PROSITE" id="PS00678">
    <property type="entry name" value="WD_REPEATS_1"/>
    <property type="match status" value="1"/>
</dbReference>
<dbReference type="FunFam" id="2.130.10.10:FF:000136">
    <property type="entry name" value="Probable cytosolic iron-sulfur protein assembly protein CIAO1"/>
    <property type="match status" value="1"/>
</dbReference>
<dbReference type="SUPFAM" id="SSF50978">
    <property type="entry name" value="WD40 repeat-like"/>
    <property type="match status" value="1"/>
</dbReference>
<dbReference type="InterPro" id="IPR015943">
    <property type="entry name" value="WD40/YVTN_repeat-like_dom_sf"/>
</dbReference>
<dbReference type="PROSITE" id="PS50082">
    <property type="entry name" value="WD_REPEATS_2"/>
    <property type="match status" value="7"/>
</dbReference>
<evidence type="ECO:0000313" key="5">
    <source>
        <dbReference type="EMBL" id="RKP08746.1"/>
    </source>
</evidence>
<keyword evidence="2" id="KW-0677">Repeat</keyword>
<dbReference type="Pfam" id="PF00400">
    <property type="entry name" value="WD40"/>
    <property type="match status" value="7"/>
</dbReference>
<dbReference type="PANTHER" id="PTHR19920">
    <property type="entry name" value="WD40 PROTEIN CIAO1"/>
    <property type="match status" value="1"/>
</dbReference>
<dbReference type="InterPro" id="IPR001680">
    <property type="entry name" value="WD40_rpt"/>
</dbReference>
<dbReference type="InterPro" id="IPR036322">
    <property type="entry name" value="WD40_repeat_dom_sf"/>
</dbReference>
<evidence type="ECO:0000256" key="1">
    <source>
        <dbReference type="ARBA" id="ARBA00022574"/>
    </source>
</evidence>
<proteinExistence type="inferred from homology"/>
<dbReference type="STRING" id="78915.A0A4P9XRM8"/>
<feature type="repeat" description="WD" evidence="4">
    <location>
        <begin position="10"/>
        <end position="51"/>
    </location>
</feature>